<keyword evidence="2" id="KW-1185">Reference proteome</keyword>
<dbReference type="Gene3D" id="3.40.50.150">
    <property type="entry name" value="Vaccinia Virus protein VP39"/>
    <property type="match status" value="1"/>
</dbReference>
<dbReference type="SUPFAM" id="SSF53335">
    <property type="entry name" value="S-adenosyl-L-methionine-dependent methyltransferases"/>
    <property type="match status" value="1"/>
</dbReference>
<dbReference type="GO" id="GO:0008168">
    <property type="term" value="F:methyltransferase activity"/>
    <property type="evidence" value="ECO:0007669"/>
    <property type="project" value="UniProtKB-KW"/>
</dbReference>
<dbReference type="EMBL" id="JAGILA010000010">
    <property type="protein sequence ID" value="MBP2239034.1"/>
    <property type="molecule type" value="Genomic_DNA"/>
</dbReference>
<dbReference type="InterPro" id="IPR029063">
    <property type="entry name" value="SAM-dependent_MTases_sf"/>
</dbReference>
<proteinExistence type="predicted"/>
<protein>
    <submittedName>
        <fullName evidence="1">SAM-dependent methyltransferase</fullName>
    </submittedName>
</protein>
<comment type="caution">
    <text evidence="1">The sequence shown here is derived from an EMBL/GenBank/DDBJ whole genome shotgun (WGS) entry which is preliminary data.</text>
</comment>
<dbReference type="RefSeq" id="WP_234939702.1">
    <property type="nucleotide sequence ID" value="NZ_JAGILA010000010.1"/>
</dbReference>
<evidence type="ECO:0000313" key="1">
    <source>
        <dbReference type="EMBL" id="MBP2239034.1"/>
    </source>
</evidence>
<sequence length="291" mass="32866">MASAVRSSIQQAKHDFSGAYNRKWPHAYFRAHLALDYIIPDRAKPIFERIFADYRRVRKKTRLKIIDVGCSYGVNAALLRADLDLDDLYAAYLGSSGALARRHEIEHRDFFRNRGLRDDLQFVGVDPSFRAVRYARNQGLLDAGIETNLEARDLTVTERCALADADIIISTGCVGYATERTFVRVYNASAASRPWVVAFAMHPFSYDDISAAVRCFGLETRLVDRFRQRQRRFSTPTERQAILTAMAELGIEDHLERTTGYVYASCYISAPPGEVPYGRVLRSASGETSCD</sequence>
<keyword evidence="1" id="KW-0489">Methyltransferase</keyword>
<gene>
    <name evidence="1" type="ORF">J2Z31_005575</name>
</gene>
<dbReference type="Proteomes" id="UP000730739">
    <property type="component" value="Unassembled WGS sequence"/>
</dbReference>
<dbReference type="GO" id="GO:0032259">
    <property type="term" value="P:methylation"/>
    <property type="evidence" value="ECO:0007669"/>
    <property type="project" value="UniProtKB-KW"/>
</dbReference>
<reference evidence="1 2" key="1">
    <citation type="submission" date="2021-03" db="EMBL/GenBank/DDBJ databases">
        <title>Genomic Encyclopedia of Type Strains, Phase IV (KMG-IV): sequencing the most valuable type-strain genomes for metagenomic binning, comparative biology and taxonomic classification.</title>
        <authorList>
            <person name="Goeker M."/>
        </authorList>
    </citation>
    <scope>NUCLEOTIDE SEQUENCE [LARGE SCALE GENOMIC DNA]</scope>
    <source>
        <strain evidence="1 2">DSM 13372</strain>
    </source>
</reference>
<name>A0ABS4R824_9HYPH</name>
<evidence type="ECO:0000313" key="2">
    <source>
        <dbReference type="Proteomes" id="UP000730739"/>
    </source>
</evidence>
<accession>A0ABS4R824</accession>
<organism evidence="1 2">
    <name type="scientific">Sinorhizobium kostiense</name>
    <dbReference type="NCBI Taxonomy" id="76747"/>
    <lineage>
        <taxon>Bacteria</taxon>
        <taxon>Pseudomonadati</taxon>
        <taxon>Pseudomonadota</taxon>
        <taxon>Alphaproteobacteria</taxon>
        <taxon>Hyphomicrobiales</taxon>
        <taxon>Rhizobiaceae</taxon>
        <taxon>Sinorhizobium/Ensifer group</taxon>
        <taxon>Sinorhizobium</taxon>
    </lineage>
</organism>
<keyword evidence="1" id="KW-0808">Transferase</keyword>